<sequence length="165" mass="18936">MRYLSVYDLYALPPIDWRSLVLPFGLAIAAGLVGYQTRPGFARNAFFVFAALFVVLSVGIPVFNYYYLSTQKPRVVEGAVSDYWRKDWTTRRDGKNQHHSQEGFRVNTVTFWYNRSPTAGFTNVDPVEFPIRDGLAVRIHYVPMRQISDGERINAIVKLDVAEPR</sequence>
<gene>
    <name evidence="2" type="ORF">ACFSUS_27175</name>
</gene>
<organism evidence="2 3">
    <name type="scientific">Spirosoma soli</name>
    <dbReference type="NCBI Taxonomy" id="1770529"/>
    <lineage>
        <taxon>Bacteria</taxon>
        <taxon>Pseudomonadati</taxon>
        <taxon>Bacteroidota</taxon>
        <taxon>Cytophagia</taxon>
        <taxon>Cytophagales</taxon>
        <taxon>Cytophagaceae</taxon>
        <taxon>Spirosoma</taxon>
    </lineage>
</organism>
<reference evidence="3" key="1">
    <citation type="journal article" date="2019" name="Int. J. Syst. Evol. Microbiol.">
        <title>The Global Catalogue of Microorganisms (GCM) 10K type strain sequencing project: providing services to taxonomists for standard genome sequencing and annotation.</title>
        <authorList>
            <consortium name="The Broad Institute Genomics Platform"/>
            <consortium name="The Broad Institute Genome Sequencing Center for Infectious Disease"/>
            <person name="Wu L."/>
            <person name="Ma J."/>
        </authorList>
    </citation>
    <scope>NUCLEOTIDE SEQUENCE [LARGE SCALE GENOMIC DNA]</scope>
    <source>
        <strain evidence="3">KCTC 42805</strain>
    </source>
</reference>
<keyword evidence="3" id="KW-1185">Reference proteome</keyword>
<proteinExistence type="predicted"/>
<accession>A0ABW5MBF9</accession>
<dbReference type="RefSeq" id="WP_381527957.1">
    <property type="nucleotide sequence ID" value="NZ_JBHULN010000027.1"/>
</dbReference>
<comment type="caution">
    <text evidence="2">The sequence shown here is derived from an EMBL/GenBank/DDBJ whole genome shotgun (WGS) entry which is preliminary data.</text>
</comment>
<keyword evidence="1" id="KW-0812">Transmembrane</keyword>
<dbReference type="Proteomes" id="UP001597469">
    <property type="component" value="Unassembled WGS sequence"/>
</dbReference>
<evidence type="ECO:0000256" key="1">
    <source>
        <dbReference type="SAM" id="Phobius"/>
    </source>
</evidence>
<feature type="transmembrane region" description="Helical" evidence="1">
    <location>
        <begin position="20"/>
        <end position="37"/>
    </location>
</feature>
<feature type="transmembrane region" description="Helical" evidence="1">
    <location>
        <begin position="44"/>
        <end position="67"/>
    </location>
</feature>
<dbReference type="EMBL" id="JBHULN010000027">
    <property type="protein sequence ID" value="MFD2574347.1"/>
    <property type="molecule type" value="Genomic_DNA"/>
</dbReference>
<evidence type="ECO:0000313" key="2">
    <source>
        <dbReference type="EMBL" id="MFD2574347.1"/>
    </source>
</evidence>
<evidence type="ECO:0008006" key="4">
    <source>
        <dbReference type="Google" id="ProtNLM"/>
    </source>
</evidence>
<protein>
    <recommendedName>
        <fullName evidence="4">DUF3592 domain-containing protein</fullName>
    </recommendedName>
</protein>
<name>A0ABW5MBF9_9BACT</name>
<keyword evidence="1" id="KW-0472">Membrane</keyword>
<evidence type="ECO:0000313" key="3">
    <source>
        <dbReference type="Proteomes" id="UP001597469"/>
    </source>
</evidence>
<keyword evidence="1" id="KW-1133">Transmembrane helix</keyword>